<gene>
    <name evidence="2" type="ORF">FSCOSCO3_A008895</name>
</gene>
<dbReference type="EMBL" id="CAWUFR010000234">
    <property type="protein sequence ID" value="CAK6973633.1"/>
    <property type="molecule type" value="Genomic_DNA"/>
</dbReference>
<accession>A0AAV1PQ20</accession>
<proteinExistence type="predicted"/>
<evidence type="ECO:0000256" key="1">
    <source>
        <dbReference type="SAM" id="MobiDB-lite"/>
    </source>
</evidence>
<reference evidence="2 3" key="1">
    <citation type="submission" date="2024-01" db="EMBL/GenBank/DDBJ databases">
        <authorList>
            <person name="Alioto T."/>
            <person name="Alioto T."/>
            <person name="Gomez Garrido J."/>
        </authorList>
    </citation>
    <scope>NUCLEOTIDE SEQUENCE [LARGE SCALE GENOMIC DNA]</scope>
</reference>
<evidence type="ECO:0000313" key="2">
    <source>
        <dbReference type="EMBL" id="CAK6973633.1"/>
    </source>
</evidence>
<dbReference type="Proteomes" id="UP001314229">
    <property type="component" value="Unassembled WGS sequence"/>
</dbReference>
<dbReference type="AlphaFoldDB" id="A0AAV1PQ20"/>
<comment type="caution">
    <text evidence="2">The sequence shown here is derived from an EMBL/GenBank/DDBJ whole genome shotgun (WGS) entry which is preliminary data.</text>
</comment>
<sequence>MEGTDGRGKWTPVPEEYCGAKDQSAAYVPPWAPVTHYSTWSPSSTSPSWTSPPRHLSPRTDNPPPSSSSFSALCPRQPRSSATPPPSPKPRKQAQQLHGCCFLEIWEDRRNLKRDDSLR</sequence>
<keyword evidence="3" id="KW-1185">Reference proteome</keyword>
<name>A0AAV1PQ20_SCOSC</name>
<protein>
    <submittedName>
        <fullName evidence="2">Uncharacterized protein</fullName>
    </submittedName>
</protein>
<evidence type="ECO:0000313" key="3">
    <source>
        <dbReference type="Proteomes" id="UP001314229"/>
    </source>
</evidence>
<feature type="region of interest" description="Disordered" evidence="1">
    <location>
        <begin position="38"/>
        <end position="96"/>
    </location>
</feature>
<feature type="compositionally biased region" description="Low complexity" evidence="1">
    <location>
        <begin position="38"/>
        <end position="53"/>
    </location>
</feature>
<organism evidence="2 3">
    <name type="scientific">Scomber scombrus</name>
    <name type="common">Atlantic mackerel</name>
    <name type="synonym">Scomber vernalis</name>
    <dbReference type="NCBI Taxonomy" id="13677"/>
    <lineage>
        <taxon>Eukaryota</taxon>
        <taxon>Metazoa</taxon>
        <taxon>Chordata</taxon>
        <taxon>Craniata</taxon>
        <taxon>Vertebrata</taxon>
        <taxon>Euteleostomi</taxon>
        <taxon>Actinopterygii</taxon>
        <taxon>Neopterygii</taxon>
        <taxon>Teleostei</taxon>
        <taxon>Neoteleostei</taxon>
        <taxon>Acanthomorphata</taxon>
        <taxon>Pelagiaria</taxon>
        <taxon>Scombriformes</taxon>
        <taxon>Scombridae</taxon>
        <taxon>Scomber</taxon>
    </lineage>
</organism>